<organism evidence="2 3">
    <name type="scientific">Hathewaya limosa</name>
    <name type="common">Clostridium limosum</name>
    <dbReference type="NCBI Taxonomy" id="1536"/>
    <lineage>
        <taxon>Bacteria</taxon>
        <taxon>Bacillati</taxon>
        <taxon>Bacillota</taxon>
        <taxon>Clostridia</taxon>
        <taxon>Eubacteriales</taxon>
        <taxon>Clostridiaceae</taxon>
        <taxon>Hathewaya</taxon>
    </lineage>
</organism>
<dbReference type="RefSeq" id="WP_307355855.1">
    <property type="nucleotide sequence ID" value="NZ_BAAACJ010000037.1"/>
</dbReference>
<reference evidence="2 3" key="1">
    <citation type="submission" date="2023-07" db="EMBL/GenBank/DDBJ databases">
        <title>Genomic Encyclopedia of Type Strains, Phase IV (KMG-IV): sequencing the most valuable type-strain genomes for metagenomic binning, comparative biology and taxonomic classification.</title>
        <authorList>
            <person name="Goeker M."/>
        </authorList>
    </citation>
    <scope>NUCLEOTIDE SEQUENCE [LARGE SCALE GENOMIC DNA]</scope>
    <source>
        <strain evidence="2 3">DSM 1400</strain>
    </source>
</reference>
<evidence type="ECO:0000256" key="1">
    <source>
        <dbReference type="SAM" id="Phobius"/>
    </source>
</evidence>
<keyword evidence="1" id="KW-1133">Transmembrane helix</keyword>
<evidence type="ECO:0000313" key="2">
    <source>
        <dbReference type="EMBL" id="MDQ0479936.1"/>
    </source>
</evidence>
<sequence length="287" mass="32537">MNENFKSKESIVYIIIFLIGIITIIVSFFINQNVGSIFVSIGTSIIAACVIYFLLNSFVGDPLKPVVNKLQKVDISLRESVNLLEQASKTGVVGVWSKRGLLDNNIWIKKIADAKENIDILGYAVAFLPDHPDFKKIIQDKYKQNCRIRILLGKPNCASVSQRNIEEKEEGSITSRIETSLIRLNELIKLGCIEIRLHDTPLYCSIYRFDSEMLVTPHLYGVKGSAAPLFSYKNVKDGIFQSYLKHFDDIWNLADEYKGNLDNIQSSLHYNAYTFSEVAVTKKDKDI</sequence>
<gene>
    <name evidence="2" type="ORF">QOZ93_001678</name>
</gene>
<accession>A0ABU0JUQ1</accession>
<dbReference type="EMBL" id="JAUSWN010000012">
    <property type="protein sequence ID" value="MDQ0479936.1"/>
    <property type="molecule type" value="Genomic_DNA"/>
</dbReference>
<keyword evidence="1" id="KW-0812">Transmembrane</keyword>
<comment type="caution">
    <text evidence="2">The sequence shown here is derived from an EMBL/GenBank/DDBJ whole genome shotgun (WGS) entry which is preliminary data.</text>
</comment>
<name>A0ABU0JUQ1_HATLI</name>
<proteinExistence type="predicted"/>
<keyword evidence="1" id="KW-0472">Membrane</keyword>
<feature type="transmembrane region" description="Helical" evidence="1">
    <location>
        <begin position="12"/>
        <end position="30"/>
    </location>
</feature>
<dbReference type="Proteomes" id="UP001224418">
    <property type="component" value="Unassembled WGS sequence"/>
</dbReference>
<protein>
    <submittedName>
        <fullName evidence="2">Uncharacterized protein</fullName>
    </submittedName>
</protein>
<evidence type="ECO:0000313" key="3">
    <source>
        <dbReference type="Proteomes" id="UP001224418"/>
    </source>
</evidence>
<feature type="transmembrane region" description="Helical" evidence="1">
    <location>
        <begin position="36"/>
        <end position="55"/>
    </location>
</feature>
<keyword evidence="3" id="KW-1185">Reference proteome</keyword>